<keyword evidence="2" id="KW-1185">Reference proteome</keyword>
<evidence type="ECO:0000313" key="2">
    <source>
        <dbReference type="Proteomes" id="UP001286174"/>
    </source>
</evidence>
<evidence type="ECO:0000313" key="1">
    <source>
        <dbReference type="EMBL" id="MDX8420291.1"/>
    </source>
</evidence>
<sequence>MKFHRYIACLCEGSTEETIMNLLLDADLLKFQRNDLLEEKPLRIREADSFERRYLRRGFQQKITVLRILDSRNERFRLSKAYQSKVEVINVVTAPEIEMLIIFSEDQYTEYKKSGLKPSVFCKQNLKMHKNVKTREFVEDYFSDTHKLVDAIKEYARVSNVQNGEITLADLLK</sequence>
<dbReference type="EMBL" id="JALBUR010000030">
    <property type="protein sequence ID" value="MDX8420291.1"/>
    <property type="molecule type" value="Genomic_DNA"/>
</dbReference>
<proteinExistence type="predicted"/>
<organism evidence="1 2">
    <name type="scientific">Grylomicrobium aquisgranensis</name>
    <dbReference type="NCBI Taxonomy" id="2926318"/>
    <lineage>
        <taxon>Bacteria</taxon>
        <taxon>Bacillati</taxon>
        <taxon>Bacillota</taxon>
        <taxon>Erysipelotrichia</taxon>
        <taxon>Erysipelotrichales</taxon>
        <taxon>Erysipelotrichaceae</taxon>
        <taxon>Grylomicrobium</taxon>
    </lineage>
</organism>
<dbReference type="Proteomes" id="UP001286174">
    <property type="component" value="Unassembled WGS sequence"/>
</dbReference>
<gene>
    <name evidence="1" type="ORF">MOZ60_09320</name>
</gene>
<protein>
    <submittedName>
        <fullName evidence="1">Uncharacterized protein</fullName>
    </submittedName>
</protein>
<reference evidence="1 2" key="1">
    <citation type="submission" date="2022-03" db="EMBL/GenBank/DDBJ databases">
        <title>Novel taxa within the pig intestine.</title>
        <authorList>
            <person name="Wylensek D."/>
            <person name="Bishof K."/>
            <person name="Afrizal A."/>
            <person name="Clavel T."/>
        </authorList>
    </citation>
    <scope>NUCLEOTIDE SEQUENCE [LARGE SCALE GENOMIC DNA]</scope>
    <source>
        <strain evidence="1 2">CLA-KB-P133</strain>
    </source>
</reference>
<dbReference type="RefSeq" id="WP_370596461.1">
    <property type="nucleotide sequence ID" value="NZ_JALBUR010000030.1"/>
</dbReference>
<comment type="caution">
    <text evidence="1">The sequence shown here is derived from an EMBL/GenBank/DDBJ whole genome shotgun (WGS) entry which is preliminary data.</text>
</comment>
<dbReference type="AlphaFoldDB" id="A0AB35U579"/>
<name>A0AB35U579_9FIRM</name>
<accession>A0AB35U579</accession>